<keyword evidence="12" id="KW-0325">Glycoprotein</keyword>
<keyword evidence="9" id="KW-0255">Endonuclease</keyword>
<keyword evidence="20" id="KW-1185">Reference proteome</keyword>
<comment type="subcellular location">
    <subcellularLocation>
        <location evidence="2">Lysosome</location>
    </subcellularLocation>
</comment>
<dbReference type="Ensembl" id="ENSMAMT00000034053.2">
    <property type="protein sequence ID" value="ENSMAMP00000033196.2"/>
    <property type="gene ID" value="ENSMAMG00000022344.2"/>
</dbReference>
<evidence type="ECO:0000256" key="8">
    <source>
        <dbReference type="ARBA" id="ARBA00022729"/>
    </source>
</evidence>
<dbReference type="PANTHER" id="PTHR10858">
    <property type="entry name" value="DEOXYRIBONUCLEASE II"/>
    <property type="match status" value="1"/>
</dbReference>
<dbReference type="InParanoid" id="A0A3Q3NBP6"/>
<evidence type="ECO:0000256" key="6">
    <source>
        <dbReference type="ARBA" id="ARBA00022703"/>
    </source>
</evidence>
<evidence type="ECO:0000256" key="5">
    <source>
        <dbReference type="ARBA" id="ARBA00022473"/>
    </source>
</evidence>
<dbReference type="STRING" id="205130.ENSMAMP00000033196"/>
<evidence type="ECO:0000256" key="14">
    <source>
        <dbReference type="ARBA" id="ARBA00039868"/>
    </source>
</evidence>
<keyword evidence="8" id="KW-0732">Signal</keyword>
<dbReference type="InterPro" id="IPR004947">
    <property type="entry name" value="DNase_II"/>
</dbReference>
<keyword evidence="6" id="KW-0053">Apoptosis</keyword>
<reference evidence="19" key="2">
    <citation type="submission" date="2025-09" db="UniProtKB">
        <authorList>
            <consortium name="Ensembl"/>
        </authorList>
    </citation>
    <scope>IDENTIFICATION</scope>
</reference>
<dbReference type="Pfam" id="PF03265">
    <property type="entry name" value="DNase_II"/>
    <property type="match status" value="1"/>
</dbReference>
<reference evidence="19" key="1">
    <citation type="submission" date="2025-08" db="UniProtKB">
        <authorList>
            <consortium name="Ensembl"/>
        </authorList>
    </citation>
    <scope>IDENTIFICATION</scope>
</reference>
<keyword evidence="5" id="KW-0217">Developmental protein</keyword>
<evidence type="ECO:0000313" key="20">
    <source>
        <dbReference type="Proteomes" id="UP000261640"/>
    </source>
</evidence>
<evidence type="ECO:0000256" key="15">
    <source>
        <dbReference type="ARBA" id="ARBA00041393"/>
    </source>
</evidence>
<organism evidence="19 20">
    <name type="scientific">Mastacembelus armatus</name>
    <name type="common">zig-zag eel</name>
    <dbReference type="NCBI Taxonomy" id="205130"/>
    <lineage>
        <taxon>Eukaryota</taxon>
        <taxon>Metazoa</taxon>
        <taxon>Chordata</taxon>
        <taxon>Craniata</taxon>
        <taxon>Vertebrata</taxon>
        <taxon>Euteleostomi</taxon>
        <taxon>Actinopterygii</taxon>
        <taxon>Neopterygii</taxon>
        <taxon>Teleostei</taxon>
        <taxon>Neoteleostei</taxon>
        <taxon>Acanthomorphata</taxon>
        <taxon>Anabantaria</taxon>
        <taxon>Synbranchiformes</taxon>
        <taxon>Mastacembelidae</taxon>
        <taxon>Mastacembelus</taxon>
    </lineage>
</organism>
<name>A0A3Q3NBP6_9TELE</name>
<evidence type="ECO:0000256" key="12">
    <source>
        <dbReference type="ARBA" id="ARBA00023180"/>
    </source>
</evidence>
<proteinExistence type="inferred from homology"/>
<dbReference type="GeneTree" id="ENSGT00390000002634"/>
<evidence type="ECO:0000256" key="11">
    <source>
        <dbReference type="ARBA" id="ARBA00023157"/>
    </source>
</evidence>
<evidence type="ECO:0000313" key="19">
    <source>
        <dbReference type="Ensembl" id="ENSMAMP00000033196.2"/>
    </source>
</evidence>
<evidence type="ECO:0000256" key="16">
    <source>
        <dbReference type="ARBA" id="ARBA00041918"/>
    </source>
</evidence>
<dbReference type="EC" id="3.1.22.1" evidence="4"/>
<keyword evidence="11" id="KW-1015">Disulfide bond</keyword>
<evidence type="ECO:0000256" key="9">
    <source>
        <dbReference type="ARBA" id="ARBA00022759"/>
    </source>
</evidence>
<keyword evidence="13" id="KW-0458">Lysosome</keyword>
<comment type="function">
    <text evidence="18">Hydrolyzes DNA under acidic conditions with a preference for double-stranded DNA. Plays a major role in the clearance of nucleic acids generated through apoptosis, hence preventing autoinflammation. Necessary for proper fetal development and for definitive erythropoiesis in fetal liver and bone marrow, where it degrades nuclear DNA expelled from erythroid precursor cells.</text>
</comment>
<dbReference type="GO" id="GO:0004531">
    <property type="term" value="F:deoxyribonuclease II activity"/>
    <property type="evidence" value="ECO:0007669"/>
    <property type="project" value="UniProtKB-EC"/>
</dbReference>
<comment type="catalytic activity">
    <reaction evidence="1">
        <text>Endonucleolytic cleavage to nucleoside 3'-phosphates and 3'-phosphooligonucleotide end-products.</text>
        <dbReference type="EC" id="3.1.22.1"/>
    </reaction>
</comment>
<evidence type="ECO:0000256" key="4">
    <source>
        <dbReference type="ARBA" id="ARBA00012036"/>
    </source>
</evidence>
<keyword evidence="10" id="KW-0378">Hydrolase</keyword>
<evidence type="ECO:0000256" key="18">
    <source>
        <dbReference type="ARBA" id="ARBA00045381"/>
    </source>
</evidence>
<comment type="similarity">
    <text evidence="3">Belongs to the DNase II family.</text>
</comment>
<dbReference type="GO" id="GO:0006309">
    <property type="term" value="P:apoptotic DNA fragmentation"/>
    <property type="evidence" value="ECO:0007669"/>
    <property type="project" value="TreeGrafter"/>
</dbReference>
<dbReference type="GO" id="GO:0005764">
    <property type="term" value="C:lysosome"/>
    <property type="evidence" value="ECO:0007669"/>
    <property type="project" value="UniProtKB-SubCell"/>
</dbReference>
<dbReference type="AlphaFoldDB" id="A0A3Q3NBP6"/>
<accession>A0A3Q3NBP6</accession>
<dbReference type="PANTHER" id="PTHR10858:SF9">
    <property type="entry name" value="DEOXYRIBONUCLEASE-2-ALPHA"/>
    <property type="match status" value="1"/>
</dbReference>
<evidence type="ECO:0000256" key="1">
    <source>
        <dbReference type="ARBA" id="ARBA00000447"/>
    </source>
</evidence>
<sequence length="204" mass="23221">IFMRVTGCLQPNTSVFMVTQKGGDFPLKDISFPNVNDGGFSYLCMYESTNKWKLSRKSINSTSGALANTLKPLLDFYKRKTEGFGYILYNDQPPDLYFASASFGHSKGVVMLYKQTGVWLSHTTPKFPTYCKKDFWAMAACGNLNAQVFMCVTYSCNQFKEIGRLGLRPPKPFTLSCNRPWFRVRKMISMKGRGFYNFAKCGRV</sequence>
<protein>
    <recommendedName>
        <fullName evidence="14">Deoxyribonuclease-2-alpha</fullName>
        <ecNumber evidence="4">3.1.22.1</ecNumber>
    </recommendedName>
    <alternativeName>
        <fullName evidence="15">Acid DNase</fullName>
    </alternativeName>
    <alternativeName>
        <fullName evidence="17">Deoxyribonuclease II alpha</fullName>
    </alternativeName>
    <alternativeName>
        <fullName evidence="16">Lysosomal DNase II</fullName>
    </alternativeName>
</protein>
<dbReference type="Proteomes" id="UP000261640">
    <property type="component" value="Unplaced"/>
</dbReference>
<evidence type="ECO:0000256" key="2">
    <source>
        <dbReference type="ARBA" id="ARBA00004371"/>
    </source>
</evidence>
<evidence type="ECO:0000256" key="10">
    <source>
        <dbReference type="ARBA" id="ARBA00022801"/>
    </source>
</evidence>
<keyword evidence="7" id="KW-0540">Nuclease</keyword>
<dbReference type="CDD" id="cd09120">
    <property type="entry name" value="PLDc_DNaseII_1"/>
    <property type="match status" value="1"/>
</dbReference>
<evidence type="ECO:0000256" key="13">
    <source>
        <dbReference type="ARBA" id="ARBA00023228"/>
    </source>
</evidence>
<evidence type="ECO:0000256" key="7">
    <source>
        <dbReference type="ARBA" id="ARBA00022722"/>
    </source>
</evidence>
<evidence type="ECO:0000256" key="3">
    <source>
        <dbReference type="ARBA" id="ARBA00007527"/>
    </source>
</evidence>
<evidence type="ECO:0000256" key="17">
    <source>
        <dbReference type="ARBA" id="ARBA00043033"/>
    </source>
</evidence>